<dbReference type="OrthoDB" id="14396at10239"/>
<dbReference type="Proteomes" id="UP000217428">
    <property type="component" value="Segment"/>
</dbReference>
<proteinExistence type="predicted"/>
<gene>
    <name evidence="1" type="ORF">EPTV-WA-135</name>
</gene>
<sequence length="276" mass="32356">MEDEKMYETIPYYCSNNEINNDLLMLLHMNITSYYKKDHIDLITKQLYRHYNDIVFVKNEIKIFSTEVDNIVNIKTTENNIICKVIMCINSANKGGLIYMIDNFTTKRRMVHLNKNCFIVVYPNVKVSFTPVTFGCSAIAIIECIIQPLTILYTLTNNVYYTNNLKTILPKYDDEVIFAIKRVTDAITNKIICTQILINKEWYIIVKYNNKKLYFPSICFGKPILNFNFIANINKNDIKDIVNLSFPFNECPYKKSIFGNKVVVEQILFCKIQMKK</sequence>
<evidence type="ECO:0000313" key="2">
    <source>
        <dbReference type="Proteomes" id="UP000217428"/>
    </source>
</evidence>
<dbReference type="Pfam" id="PF06822">
    <property type="entry name" value="DUF1235"/>
    <property type="match status" value="1"/>
</dbReference>
<protein>
    <submittedName>
        <fullName evidence="1">Uncharacterized protein</fullName>
    </submittedName>
</protein>
<dbReference type="EMBL" id="KY747497">
    <property type="protein sequence ID" value="ASK51336.1"/>
    <property type="molecule type" value="Genomic_DNA"/>
</dbReference>
<reference evidence="1 2" key="1">
    <citation type="journal article" date="2017" name="Virus Genes">
        <title>Characterization of Eptesipoxvirus, a novel poxvirus from a microchiropteran bat.</title>
        <authorList>
            <person name="Tu S.L."/>
            <person name="Nakazawa Y."/>
            <person name="Gao J."/>
            <person name="Wilkins K."/>
            <person name="Gallardo-Romero N."/>
            <person name="Li Y."/>
            <person name="Emerson G.L."/>
            <person name="Carroll D.S."/>
            <person name="Upton C."/>
        </authorList>
    </citation>
    <scope>NUCLEOTIDE SEQUENCE [LARGE SCALE GENOMIC DNA]</scope>
    <source>
        <strain evidence="1 2">Washington</strain>
    </source>
</reference>
<evidence type="ECO:0000313" key="1">
    <source>
        <dbReference type="EMBL" id="ASK51336.1"/>
    </source>
</evidence>
<accession>A0A220T6J7</accession>
<name>A0A220T6J7_9POXV</name>
<organism evidence="1 2">
    <name type="scientific">Eptesipox virus</name>
    <dbReference type="NCBI Taxonomy" id="1329402"/>
    <lineage>
        <taxon>Viruses</taxon>
        <taxon>Varidnaviria</taxon>
        <taxon>Bamfordvirae</taxon>
        <taxon>Nucleocytoviricota</taxon>
        <taxon>Pokkesviricetes</taxon>
        <taxon>Chitovirales</taxon>
        <taxon>Poxviridae</taxon>
        <taxon>Chordopoxvirinae</taxon>
        <taxon>Vespertilionpoxvirus</taxon>
        <taxon>Vespertilionpoxvirus eptesipox</taxon>
    </lineage>
</organism>
<dbReference type="InterPro" id="IPR009641">
    <property type="entry name" value="Vaccinia_virus_A37"/>
</dbReference>
<keyword evidence="2" id="KW-1185">Reference proteome</keyword>